<organism evidence="1 2">
    <name type="scientific">Pleurodeles waltl</name>
    <name type="common">Iberian ribbed newt</name>
    <dbReference type="NCBI Taxonomy" id="8319"/>
    <lineage>
        <taxon>Eukaryota</taxon>
        <taxon>Metazoa</taxon>
        <taxon>Chordata</taxon>
        <taxon>Craniata</taxon>
        <taxon>Vertebrata</taxon>
        <taxon>Euteleostomi</taxon>
        <taxon>Amphibia</taxon>
        <taxon>Batrachia</taxon>
        <taxon>Caudata</taxon>
        <taxon>Salamandroidea</taxon>
        <taxon>Salamandridae</taxon>
        <taxon>Pleurodelinae</taxon>
        <taxon>Pleurodeles</taxon>
    </lineage>
</organism>
<accession>A0AAV7PCF1</accession>
<sequence>MARYDPPRSHQQSQGAKKNAFDAIVKCLTEYPVARKCTPRVTAHALWPKTTVRREPTKGGRKIISSHCNHSVTLGSNK</sequence>
<keyword evidence="2" id="KW-1185">Reference proteome</keyword>
<dbReference type="EMBL" id="JANPWB010000011">
    <property type="protein sequence ID" value="KAJ1125993.1"/>
    <property type="molecule type" value="Genomic_DNA"/>
</dbReference>
<evidence type="ECO:0000313" key="2">
    <source>
        <dbReference type="Proteomes" id="UP001066276"/>
    </source>
</evidence>
<proteinExistence type="predicted"/>
<dbReference type="Proteomes" id="UP001066276">
    <property type="component" value="Chromosome 7"/>
</dbReference>
<gene>
    <name evidence="1" type="ORF">NDU88_004406</name>
</gene>
<dbReference type="AlphaFoldDB" id="A0AAV7PCF1"/>
<comment type="caution">
    <text evidence="1">The sequence shown here is derived from an EMBL/GenBank/DDBJ whole genome shotgun (WGS) entry which is preliminary data.</text>
</comment>
<reference evidence="1" key="1">
    <citation type="journal article" date="2022" name="bioRxiv">
        <title>Sequencing and chromosome-scale assembly of the giantPleurodeles waltlgenome.</title>
        <authorList>
            <person name="Brown T."/>
            <person name="Elewa A."/>
            <person name="Iarovenko S."/>
            <person name="Subramanian E."/>
            <person name="Araus A.J."/>
            <person name="Petzold A."/>
            <person name="Susuki M."/>
            <person name="Suzuki K.-i.T."/>
            <person name="Hayashi T."/>
            <person name="Toyoda A."/>
            <person name="Oliveira C."/>
            <person name="Osipova E."/>
            <person name="Leigh N.D."/>
            <person name="Simon A."/>
            <person name="Yun M.H."/>
        </authorList>
    </citation>
    <scope>NUCLEOTIDE SEQUENCE</scope>
    <source>
        <strain evidence="1">20211129_DDA</strain>
        <tissue evidence="1">Liver</tissue>
    </source>
</reference>
<evidence type="ECO:0000313" key="1">
    <source>
        <dbReference type="EMBL" id="KAJ1125993.1"/>
    </source>
</evidence>
<name>A0AAV7PCF1_PLEWA</name>
<protein>
    <submittedName>
        <fullName evidence="1">Uncharacterized protein</fullName>
    </submittedName>
</protein>